<evidence type="ECO:0000313" key="3">
    <source>
        <dbReference type="EMBL" id="MDP9888657.1"/>
    </source>
</evidence>
<protein>
    <recommendedName>
        <fullName evidence="2">Orc1-like AAA ATPase domain-containing protein</fullName>
    </recommendedName>
</protein>
<proteinExistence type="predicted"/>
<reference evidence="3 4" key="1">
    <citation type="submission" date="2023-07" db="EMBL/GenBank/DDBJ databases">
        <title>Sorghum-associated microbial communities from plants grown in Nebraska, USA.</title>
        <authorList>
            <person name="Schachtman D."/>
        </authorList>
    </citation>
    <scope>NUCLEOTIDE SEQUENCE [LARGE SCALE GENOMIC DNA]</scope>
    <source>
        <strain evidence="3 4">CC222</strain>
    </source>
</reference>
<dbReference type="SUPFAM" id="SSF52540">
    <property type="entry name" value="P-loop containing nucleoside triphosphate hydrolases"/>
    <property type="match status" value="1"/>
</dbReference>
<feature type="region of interest" description="Disordered" evidence="1">
    <location>
        <begin position="331"/>
        <end position="353"/>
    </location>
</feature>
<dbReference type="EMBL" id="JAUSRE010000010">
    <property type="protein sequence ID" value="MDP9888657.1"/>
    <property type="molecule type" value="Genomic_DNA"/>
</dbReference>
<dbReference type="Proteomes" id="UP001226577">
    <property type="component" value="Unassembled WGS sequence"/>
</dbReference>
<comment type="caution">
    <text evidence="3">The sequence shown here is derived from an EMBL/GenBank/DDBJ whole genome shotgun (WGS) entry which is preliminary data.</text>
</comment>
<dbReference type="Pfam" id="PF13191">
    <property type="entry name" value="AAA_16"/>
    <property type="match status" value="1"/>
</dbReference>
<dbReference type="InterPro" id="IPR027417">
    <property type="entry name" value="P-loop_NTPase"/>
</dbReference>
<feature type="domain" description="Orc1-like AAA ATPase" evidence="2">
    <location>
        <begin position="21"/>
        <end position="191"/>
    </location>
</feature>
<name>A0ABT9RUA6_9MICC</name>
<organism evidence="3 4">
    <name type="scientific">Pseudarthrobacter enclensis</name>
    <dbReference type="NCBI Taxonomy" id="993070"/>
    <lineage>
        <taxon>Bacteria</taxon>
        <taxon>Bacillati</taxon>
        <taxon>Actinomycetota</taxon>
        <taxon>Actinomycetes</taxon>
        <taxon>Micrococcales</taxon>
        <taxon>Micrococcaceae</taxon>
        <taxon>Pseudarthrobacter</taxon>
    </lineage>
</organism>
<sequence length="393" mass="42474">MLMEPALNPFAPGSGVKPPALVGRQQEIDAFDLLVARAKANAAGDRGILLTGLRGVGKTVLLNEFSEMARRNGWLVVQFEAQAGEGGAEAVRKKLARELQLGVRRLRQTPAWSHLREQGLGSISNISVSLGLQGLTADLKFAAGRADSRELDIDLEEMIEDVSVSMRKARAGFALVIDEMQDLDPGLLGALLTAQHAAGQRGWPFYIIGGGLPSLPGRLSESRSYAERLFHYRMIGKLDDKSAADALTVPIERLGAVLKGEPLQTVLSAAGGYAYFLQAYGRTLWEAASEKEITVGDAKLAVELGTADLDHGFFVARWQRATQAERRYLRAMSQDGEGPTATAELSGRLGKDHSSLTSQRARLIEKGIIFAPEHGLVQFTVPGMGAFITRQQD</sequence>
<keyword evidence="4" id="KW-1185">Reference proteome</keyword>
<accession>A0ABT9RUA6</accession>
<dbReference type="InterPro" id="IPR041664">
    <property type="entry name" value="AAA_16"/>
</dbReference>
<evidence type="ECO:0000259" key="2">
    <source>
        <dbReference type="Pfam" id="PF13191"/>
    </source>
</evidence>
<evidence type="ECO:0000313" key="4">
    <source>
        <dbReference type="Proteomes" id="UP001226577"/>
    </source>
</evidence>
<evidence type="ECO:0000256" key="1">
    <source>
        <dbReference type="SAM" id="MobiDB-lite"/>
    </source>
</evidence>
<gene>
    <name evidence="3" type="ORF">J2X98_002250</name>
</gene>
<dbReference type="Gene3D" id="3.40.50.300">
    <property type="entry name" value="P-loop containing nucleotide triphosphate hydrolases"/>
    <property type="match status" value="1"/>
</dbReference>